<protein>
    <recommendedName>
        <fullName evidence="3">Transposase</fullName>
    </recommendedName>
</protein>
<keyword evidence="2" id="KW-1185">Reference proteome</keyword>
<reference evidence="2" key="1">
    <citation type="submission" date="2023-06" db="EMBL/GenBank/DDBJ databases">
        <title>Identification and characterization of horizontal gene transfer across gut microbiota members of farm animals based on homology search.</title>
        <authorList>
            <person name="Zeman M."/>
            <person name="Kubasova T."/>
            <person name="Jahodarova E."/>
            <person name="Nykrynova M."/>
            <person name="Rychlik I."/>
        </authorList>
    </citation>
    <scope>NUCLEOTIDE SEQUENCE [LARGE SCALE GENOMIC DNA]</scope>
    <source>
        <strain evidence="2">ET341</strain>
    </source>
</reference>
<gene>
    <name evidence="1" type="ORF">QUV98_00675</name>
</gene>
<evidence type="ECO:0000313" key="2">
    <source>
        <dbReference type="Proteomes" id="UP001529275"/>
    </source>
</evidence>
<sequence length="42" mass="5093">MSQKKYKLQKIFDIRIRTLFKNHHIVVDFINGILFYGNAIIR</sequence>
<comment type="caution">
    <text evidence="1">The sequence shown here is derived from an EMBL/GenBank/DDBJ whole genome shotgun (WGS) entry which is preliminary data.</text>
</comment>
<evidence type="ECO:0000313" key="1">
    <source>
        <dbReference type="EMBL" id="MDM8194832.1"/>
    </source>
</evidence>
<accession>A0ABT7UH67</accession>
<dbReference type="EMBL" id="JAUDCK010000001">
    <property type="protein sequence ID" value="MDM8194832.1"/>
    <property type="molecule type" value="Genomic_DNA"/>
</dbReference>
<proteinExistence type="predicted"/>
<name>A0ABT7UH67_9FIRM</name>
<organism evidence="1 2">
    <name type="scientific">Massilimicrobiota timonensis</name>
    <dbReference type="NCBI Taxonomy" id="1776392"/>
    <lineage>
        <taxon>Bacteria</taxon>
        <taxon>Bacillati</taxon>
        <taxon>Bacillota</taxon>
        <taxon>Erysipelotrichia</taxon>
        <taxon>Erysipelotrichales</taxon>
        <taxon>Erysipelotrichaceae</taxon>
        <taxon>Massilimicrobiota</taxon>
    </lineage>
</organism>
<reference evidence="1 2" key="2">
    <citation type="submission" date="2023-06" db="EMBL/GenBank/DDBJ databases">
        <authorList>
            <person name="Zeman M."/>
            <person name="Kubasova T."/>
            <person name="Jahodarova E."/>
            <person name="Nykrynova M."/>
            <person name="Rychlik I."/>
        </authorList>
    </citation>
    <scope>NUCLEOTIDE SEQUENCE [LARGE SCALE GENOMIC DNA]</scope>
    <source>
        <strain evidence="1 2">ET341</strain>
    </source>
</reference>
<dbReference type="RefSeq" id="WP_255376347.1">
    <property type="nucleotide sequence ID" value="NZ_JAUDCK010000001.1"/>
</dbReference>
<evidence type="ECO:0008006" key="3">
    <source>
        <dbReference type="Google" id="ProtNLM"/>
    </source>
</evidence>
<dbReference type="Proteomes" id="UP001529275">
    <property type="component" value="Unassembled WGS sequence"/>
</dbReference>